<comment type="subcellular location">
    <subcellularLocation>
        <location evidence="1 7">Cell membrane</location>
        <topology evidence="1 7">Multi-pass membrane protein</topology>
    </subcellularLocation>
</comment>
<dbReference type="AlphaFoldDB" id="A0A7T3REZ6"/>
<evidence type="ECO:0000256" key="6">
    <source>
        <dbReference type="ARBA" id="ARBA00023136"/>
    </source>
</evidence>
<dbReference type="EMBL" id="CP064936">
    <property type="protein sequence ID" value="QQA01788.1"/>
    <property type="molecule type" value="Genomic_DNA"/>
</dbReference>
<keyword evidence="4 7" id="KW-0812">Transmembrane</keyword>
<dbReference type="CDD" id="cd06261">
    <property type="entry name" value="TM_PBP2"/>
    <property type="match status" value="1"/>
</dbReference>
<organism evidence="9 10">
    <name type="scientific">Treponema peruense</name>
    <dbReference type="NCBI Taxonomy" id="2787628"/>
    <lineage>
        <taxon>Bacteria</taxon>
        <taxon>Pseudomonadati</taxon>
        <taxon>Spirochaetota</taxon>
        <taxon>Spirochaetia</taxon>
        <taxon>Spirochaetales</taxon>
        <taxon>Treponemataceae</taxon>
        <taxon>Treponema</taxon>
    </lineage>
</organism>
<name>A0A7T3REZ6_9SPIR</name>
<keyword evidence="5 7" id="KW-1133">Transmembrane helix</keyword>
<evidence type="ECO:0000313" key="9">
    <source>
        <dbReference type="EMBL" id="QQA01788.1"/>
    </source>
</evidence>
<dbReference type="InterPro" id="IPR051393">
    <property type="entry name" value="ABC_transporter_permease"/>
</dbReference>
<protein>
    <submittedName>
        <fullName evidence="9">Sugar ABC transporter permease</fullName>
    </submittedName>
</protein>
<dbReference type="PROSITE" id="PS50928">
    <property type="entry name" value="ABC_TM1"/>
    <property type="match status" value="1"/>
</dbReference>
<reference evidence="9 10" key="1">
    <citation type="submission" date="2020-11" db="EMBL/GenBank/DDBJ databases">
        <title>Treponema Peruensis nv. sp., first commensal Treponema isolated from human feces.</title>
        <authorList>
            <person name="Belkhou C."/>
            <person name="Raes J."/>
        </authorList>
    </citation>
    <scope>NUCLEOTIDE SEQUENCE [LARGE SCALE GENOMIC DNA]</scope>
    <source>
        <strain evidence="9 10">RCC2812</strain>
    </source>
</reference>
<dbReference type="PANTHER" id="PTHR30193:SF37">
    <property type="entry name" value="INNER MEMBRANE ABC TRANSPORTER PERMEASE PROTEIN YCJO"/>
    <property type="match status" value="1"/>
</dbReference>
<feature type="transmembrane region" description="Helical" evidence="7">
    <location>
        <begin position="232"/>
        <end position="249"/>
    </location>
</feature>
<dbReference type="SUPFAM" id="SSF161098">
    <property type="entry name" value="MetI-like"/>
    <property type="match status" value="1"/>
</dbReference>
<keyword evidence="3" id="KW-1003">Cell membrane</keyword>
<feature type="domain" description="ABC transmembrane type-1" evidence="8">
    <location>
        <begin position="88"/>
        <end position="303"/>
    </location>
</feature>
<keyword evidence="6 7" id="KW-0472">Membrane</keyword>
<evidence type="ECO:0000256" key="7">
    <source>
        <dbReference type="RuleBase" id="RU363032"/>
    </source>
</evidence>
<proteinExistence type="inferred from homology"/>
<evidence type="ECO:0000313" key="10">
    <source>
        <dbReference type="Proteomes" id="UP000595224"/>
    </source>
</evidence>
<dbReference type="Proteomes" id="UP000595224">
    <property type="component" value="Chromosome"/>
</dbReference>
<evidence type="ECO:0000259" key="8">
    <source>
        <dbReference type="PROSITE" id="PS50928"/>
    </source>
</evidence>
<dbReference type="Gene3D" id="1.10.3720.10">
    <property type="entry name" value="MetI-like"/>
    <property type="match status" value="1"/>
</dbReference>
<keyword evidence="2 7" id="KW-0813">Transport</keyword>
<feature type="transmembrane region" description="Helical" evidence="7">
    <location>
        <begin position="125"/>
        <end position="145"/>
    </location>
</feature>
<feature type="transmembrane region" description="Helical" evidence="7">
    <location>
        <begin position="178"/>
        <end position="196"/>
    </location>
</feature>
<comment type="similarity">
    <text evidence="7">Belongs to the binding-protein-dependent transport system permease family.</text>
</comment>
<keyword evidence="10" id="KW-1185">Reference proteome</keyword>
<evidence type="ECO:0000256" key="1">
    <source>
        <dbReference type="ARBA" id="ARBA00004651"/>
    </source>
</evidence>
<dbReference type="PANTHER" id="PTHR30193">
    <property type="entry name" value="ABC TRANSPORTER PERMEASE PROTEIN"/>
    <property type="match status" value="1"/>
</dbReference>
<gene>
    <name evidence="9" type="ORF">IWA51_04035</name>
</gene>
<dbReference type="RefSeq" id="WP_177527372.1">
    <property type="nucleotide sequence ID" value="NZ_CBCSHE010000002.1"/>
</dbReference>
<dbReference type="InterPro" id="IPR035906">
    <property type="entry name" value="MetI-like_sf"/>
</dbReference>
<evidence type="ECO:0000256" key="5">
    <source>
        <dbReference type="ARBA" id="ARBA00022989"/>
    </source>
</evidence>
<evidence type="ECO:0000256" key="2">
    <source>
        <dbReference type="ARBA" id="ARBA00022448"/>
    </source>
</evidence>
<feature type="transmembrane region" description="Helical" evidence="7">
    <location>
        <begin position="93"/>
        <end position="113"/>
    </location>
</feature>
<sequence>MKNTELNKSKKWNDEARAGLLFVIAPVVGFFLFTAGPFLFSIFASFTSWDSMTDLTSLHKMDEIDRSFFYVGFENYKELFSDPDFWHSLWNTFVYMIGIPLGMIWAFSLALAFNKELPGVKVYRVIYYIPVVSSIVAVSLLWSWLYNGDYGLLNQFLNWAFGVKGPNWLQNEHTVKPAIMLMCVWRGVGNTALLYLGGLQNLPKSYYEAAVIDGASGWTIFRKITWPLMQPISFYIIITGIIGGAQMIVEPQIMTPTGGPDYSSATIVFYIWQKAFGSADLKGYACAASWVLAIIVFVVTAIQFKLSPASENYLE</sequence>
<dbReference type="KEGG" id="tper:IWA51_04035"/>
<dbReference type="GO" id="GO:0005886">
    <property type="term" value="C:plasma membrane"/>
    <property type="evidence" value="ECO:0007669"/>
    <property type="project" value="UniProtKB-SubCell"/>
</dbReference>
<feature type="transmembrane region" description="Helical" evidence="7">
    <location>
        <begin position="281"/>
        <end position="302"/>
    </location>
</feature>
<dbReference type="GO" id="GO:0055085">
    <property type="term" value="P:transmembrane transport"/>
    <property type="evidence" value="ECO:0007669"/>
    <property type="project" value="InterPro"/>
</dbReference>
<dbReference type="InterPro" id="IPR000515">
    <property type="entry name" value="MetI-like"/>
</dbReference>
<evidence type="ECO:0000256" key="3">
    <source>
        <dbReference type="ARBA" id="ARBA00022475"/>
    </source>
</evidence>
<evidence type="ECO:0000256" key="4">
    <source>
        <dbReference type="ARBA" id="ARBA00022692"/>
    </source>
</evidence>
<dbReference type="Pfam" id="PF00528">
    <property type="entry name" value="BPD_transp_1"/>
    <property type="match status" value="1"/>
</dbReference>
<feature type="transmembrane region" description="Helical" evidence="7">
    <location>
        <begin position="20"/>
        <end position="46"/>
    </location>
</feature>
<accession>A0A7T3REZ6</accession>